<dbReference type="InterPro" id="IPR011723">
    <property type="entry name" value="Znf/thioredoxin_put"/>
</dbReference>
<dbReference type="Pfam" id="PF11906">
    <property type="entry name" value="DUF3426"/>
    <property type="match status" value="1"/>
</dbReference>
<feature type="transmembrane region" description="Helical" evidence="1">
    <location>
        <begin position="136"/>
        <end position="155"/>
    </location>
</feature>
<evidence type="ECO:0000313" key="3">
    <source>
        <dbReference type="Proteomes" id="UP001549251"/>
    </source>
</evidence>
<organism evidence="2 3">
    <name type="scientific">Rhodanobacter soli</name>
    <dbReference type="NCBI Taxonomy" id="590609"/>
    <lineage>
        <taxon>Bacteria</taxon>
        <taxon>Pseudomonadati</taxon>
        <taxon>Pseudomonadota</taxon>
        <taxon>Gammaproteobacteria</taxon>
        <taxon>Lysobacterales</taxon>
        <taxon>Rhodanobacteraceae</taxon>
        <taxon>Rhodanobacter</taxon>
    </lineage>
</organism>
<keyword evidence="1" id="KW-0812">Transmembrane</keyword>
<proteinExistence type="predicted"/>
<keyword evidence="1" id="KW-0472">Membrane</keyword>
<reference evidence="2 3" key="1">
    <citation type="submission" date="2024-06" db="EMBL/GenBank/DDBJ databases">
        <title>Sorghum-associated microbial communities from plants grown in Nebraska, USA.</title>
        <authorList>
            <person name="Schachtman D."/>
        </authorList>
    </citation>
    <scope>NUCLEOTIDE SEQUENCE [LARGE SCALE GENOMIC DNA]</scope>
    <source>
        <strain evidence="2 3">1757</strain>
    </source>
</reference>
<protein>
    <submittedName>
        <fullName evidence="2">Zn finger-like uncharacterized protein</fullName>
    </submittedName>
</protein>
<keyword evidence="3" id="KW-1185">Reference proteome</keyword>
<evidence type="ECO:0000313" key="2">
    <source>
        <dbReference type="EMBL" id="MET4569697.1"/>
    </source>
</evidence>
<dbReference type="Proteomes" id="UP001549251">
    <property type="component" value="Unassembled WGS sequence"/>
</dbReference>
<evidence type="ECO:0000256" key="1">
    <source>
        <dbReference type="SAM" id="Phobius"/>
    </source>
</evidence>
<keyword evidence="1" id="KW-1133">Transmembrane helix</keyword>
<dbReference type="NCBIfam" id="TIGR02098">
    <property type="entry name" value="MJ0042_CXXC"/>
    <property type="match status" value="1"/>
</dbReference>
<name>A0ABV2PXK9_9GAMM</name>
<comment type="caution">
    <text evidence="2">The sequence shown here is derived from an EMBL/GenBank/DDBJ whole genome shotgun (WGS) entry which is preliminary data.</text>
</comment>
<gene>
    <name evidence="2" type="ORF">ABIE04_002024</name>
</gene>
<accession>A0ABV2PXK9</accession>
<dbReference type="EMBL" id="JBEPSD010000001">
    <property type="protein sequence ID" value="MET4569697.1"/>
    <property type="molecule type" value="Genomic_DNA"/>
</dbReference>
<sequence>MYTQCPECLSVFSLDAQTLAKAHGHVVCGHCEASFDSLATLAEQLPPEPFAELPVNEPAFEPPLLDLVVYRPRPDPPAVVVADEMVTAAAPRPAVEDFSQLVFAPRFAREPHARPRERSTRRERRRHLRPSGERRWPWVAACLLLALLLAIQLAWAKRDDLIRNPAVGGWLRASCGVLGCELPLVSAPQQLRLLASNVQAHPSVAGALMISASVRNDATFAQPWPVLTITLSNAQGQRIAMRRLQPAEYLDDATILRHGLAPGASAVLLLEVEDPGDKAVAFEIGFE</sequence>
<dbReference type="RefSeq" id="WP_354549543.1">
    <property type="nucleotide sequence ID" value="NZ_JBEPSD010000001.1"/>
</dbReference>
<dbReference type="InterPro" id="IPR021834">
    <property type="entry name" value="DUF3426"/>
</dbReference>